<feature type="non-terminal residue" evidence="1">
    <location>
        <position position="1"/>
    </location>
</feature>
<proteinExistence type="predicted"/>
<name>A0A0F9RRM8_9ZZZZ</name>
<reference evidence="1" key="1">
    <citation type="journal article" date="2015" name="Nature">
        <title>Complex archaea that bridge the gap between prokaryotes and eukaryotes.</title>
        <authorList>
            <person name="Spang A."/>
            <person name="Saw J.H."/>
            <person name="Jorgensen S.L."/>
            <person name="Zaremba-Niedzwiedzka K."/>
            <person name="Martijn J."/>
            <person name="Lind A.E."/>
            <person name="van Eijk R."/>
            <person name="Schleper C."/>
            <person name="Guy L."/>
            <person name="Ettema T.J."/>
        </authorList>
    </citation>
    <scope>NUCLEOTIDE SEQUENCE</scope>
</reference>
<evidence type="ECO:0000313" key="1">
    <source>
        <dbReference type="EMBL" id="KKN19988.1"/>
    </source>
</evidence>
<comment type="caution">
    <text evidence="1">The sequence shown here is derived from an EMBL/GenBank/DDBJ whole genome shotgun (WGS) entry which is preliminary data.</text>
</comment>
<dbReference type="AlphaFoldDB" id="A0A0F9RRM8"/>
<organism evidence="1">
    <name type="scientific">marine sediment metagenome</name>
    <dbReference type="NCBI Taxonomy" id="412755"/>
    <lineage>
        <taxon>unclassified sequences</taxon>
        <taxon>metagenomes</taxon>
        <taxon>ecological metagenomes</taxon>
    </lineage>
</organism>
<dbReference type="EMBL" id="LAZR01003283">
    <property type="protein sequence ID" value="KKN19988.1"/>
    <property type="molecule type" value="Genomic_DNA"/>
</dbReference>
<gene>
    <name evidence="1" type="ORF">LCGC14_0940050</name>
</gene>
<sequence>HGCVAVNPPHKPRECCFPVGLQGMIHDPGLRTAGFGSQQFVERYAAAAMVVL</sequence>
<accession>A0A0F9RRM8</accession>
<protein>
    <submittedName>
        <fullName evidence="1">Uncharacterized protein</fullName>
    </submittedName>
</protein>